<evidence type="ECO:0000313" key="5">
    <source>
        <dbReference type="Proteomes" id="UP000192327"/>
    </source>
</evidence>
<dbReference type="AlphaFoldDB" id="A0A0F5MZJ4"/>
<reference evidence="1" key="2">
    <citation type="submission" date="2015-04" db="EMBL/GenBank/DDBJ databases">
        <title>Genome sequence of Mycobacterium arupense strain GUC1.</title>
        <authorList>
            <person name="Greninger A.L."/>
            <person name="Cunningham G."/>
            <person name="Chiu C.Y."/>
            <person name="Miller S."/>
        </authorList>
    </citation>
    <scope>NUCLEOTIDE SEQUENCE</scope>
    <source>
        <strain evidence="1">GUC1</strain>
    </source>
</reference>
<dbReference type="STRING" id="342002.BST15_20060"/>
<dbReference type="Proteomes" id="UP000192327">
    <property type="component" value="Unassembled WGS sequence"/>
</dbReference>
<reference evidence="2 5" key="3">
    <citation type="submission" date="2016-12" db="EMBL/GenBank/DDBJ databases">
        <title>The new phylogeny of genus Mycobacterium.</title>
        <authorList>
            <person name="Tortoli E."/>
            <person name="Trovato A."/>
            <person name="Cirillo D.M."/>
        </authorList>
    </citation>
    <scope>NUCLEOTIDE SEQUENCE [LARGE SCALE GENOMIC DNA]</scope>
    <source>
        <strain evidence="2 5">DSM 44942</strain>
    </source>
</reference>
<evidence type="ECO:0000313" key="1">
    <source>
        <dbReference type="EMBL" id="KKB99452.1"/>
    </source>
</evidence>
<sequence>MTHLPFDPAVTADVVFLDTETLGTRLSSPIWEVAAIRRSTSTGEESRLHMFVHHPIYPFYNELPETFQRDYDERFDAFAAVTQAVAGARIYEFFATDSSGNKPIVVGRVPSFDTIRIHYQLLTPSRGLCLDDDLVAPEPWDFHLADISNLVVGYLRGIRAANGAYREAPAVFAADLSTRSDTIATAIGVKAADYARHTAMGDCEWVKAQYDVISGTSGLVG</sequence>
<dbReference type="GO" id="GO:0003676">
    <property type="term" value="F:nucleic acid binding"/>
    <property type="evidence" value="ECO:0007669"/>
    <property type="project" value="InterPro"/>
</dbReference>
<proteinExistence type="predicted"/>
<gene>
    <name evidence="2" type="ORF">BST15_20060</name>
    <name evidence="3" type="ORF">E6Q54_21565</name>
    <name evidence="1" type="ORF">WR43_09520</name>
</gene>
<reference evidence="4" key="1">
    <citation type="submission" date="2015-04" db="EMBL/GenBank/DDBJ databases">
        <title>Genome sequence of Mycobacterium arupense GUC1.</title>
        <authorList>
            <person name="Greninger A.L."/>
            <person name="Cunningham G."/>
            <person name="Chiu C.Y."/>
            <person name="Miller S."/>
        </authorList>
    </citation>
    <scope>NUCLEOTIDE SEQUENCE [LARGE SCALE GENOMIC DNA]</scope>
    <source>
        <strain evidence="4">GUC1</strain>
    </source>
</reference>
<name>A0A0F5MZJ4_9MYCO</name>
<evidence type="ECO:0008006" key="7">
    <source>
        <dbReference type="Google" id="ProtNLM"/>
    </source>
</evidence>
<evidence type="ECO:0000313" key="6">
    <source>
        <dbReference type="Proteomes" id="UP000321797"/>
    </source>
</evidence>
<dbReference type="EMBL" id="MVHH01000080">
    <property type="protein sequence ID" value="OQZ91335.1"/>
    <property type="molecule type" value="Genomic_DNA"/>
</dbReference>
<dbReference type="RefSeq" id="WP_046189342.1">
    <property type="nucleotide sequence ID" value="NZ_JACKUJ010000046.1"/>
</dbReference>
<comment type="caution">
    <text evidence="1">The sequence shown here is derived from an EMBL/GenBank/DDBJ whole genome shotgun (WGS) entry which is preliminary data.</text>
</comment>
<keyword evidence="5" id="KW-1185">Reference proteome</keyword>
<evidence type="ECO:0000313" key="4">
    <source>
        <dbReference type="Proteomes" id="UP000034416"/>
    </source>
</evidence>
<dbReference type="InterPro" id="IPR012337">
    <property type="entry name" value="RNaseH-like_sf"/>
</dbReference>
<organism evidence="1 4">
    <name type="scientific">Mycolicibacter arupensis</name>
    <dbReference type="NCBI Taxonomy" id="342002"/>
    <lineage>
        <taxon>Bacteria</taxon>
        <taxon>Bacillati</taxon>
        <taxon>Actinomycetota</taxon>
        <taxon>Actinomycetes</taxon>
        <taxon>Mycobacteriales</taxon>
        <taxon>Mycobacteriaceae</taxon>
        <taxon>Mycolicibacter</taxon>
    </lineage>
</organism>
<dbReference type="Proteomes" id="UP000321797">
    <property type="component" value="Unassembled WGS sequence"/>
</dbReference>
<evidence type="ECO:0000313" key="2">
    <source>
        <dbReference type="EMBL" id="OQZ91335.1"/>
    </source>
</evidence>
<dbReference type="Proteomes" id="UP000034416">
    <property type="component" value="Unassembled WGS sequence"/>
</dbReference>
<dbReference type="PATRIC" id="fig|342002.3.peg.11"/>
<dbReference type="InterPro" id="IPR036397">
    <property type="entry name" value="RNaseH_sf"/>
</dbReference>
<dbReference type="SUPFAM" id="SSF53098">
    <property type="entry name" value="Ribonuclease H-like"/>
    <property type="match status" value="1"/>
</dbReference>
<evidence type="ECO:0000313" key="3">
    <source>
        <dbReference type="EMBL" id="TXI50240.1"/>
    </source>
</evidence>
<dbReference type="EMBL" id="LASW01000033">
    <property type="protein sequence ID" value="KKB99452.1"/>
    <property type="molecule type" value="Genomic_DNA"/>
</dbReference>
<accession>A0A0F5MZJ4</accession>
<reference evidence="3 6" key="4">
    <citation type="submission" date="2018-09" db="EMBL/GenBank/DDBJ databases">
        <title>Metagenome Assembled Genomes from an Advanced Water Purification Facility.</title>
        <authorList>
            <person name="Stamps B.W."/>
            <person name="Spear J.R."/>
        </authorList>
    </citation>
    <scope>NUCLEOTIDE SEQUENCE [LARGE SCALE GENOMIC DNA]</scope>
    <source>
        <strain evidence="3">Bin_29_2</strain>
    </source>
</reference>
<protein>
    <recommendedName>
        <fullName evidence="7">Exonuclease domain-containing protein</fullName>
    </recommendedName>
</protein>
<dbReference type="EMBL" id="SSGD01000158">
    <property type="protein sequence ID" value="TXI50240.1"/>
    <property type="molecule type" value="Genomic_DNA"/>
</dbReference>
<dbReference type="OrthoDB" id="4762736at2"/>
<dbReference type="Gene3D" id="3.30.420.10">
    <property type="entry name" value="Ribonuclease H-like superfamily/Ribonuclease H"/>
    <property type="match status" value="1"/>
</dbReference>